<feature type="domain" description="Solute-binding protein family 5" evidence="5">
    <location>
        <begin position="97"/>
        <end position="444"/>
    </location>
</feature>
<comment type="subcellular location">
    <subcellularLocation>
        <location evidence="1">Periplasm</location>
    </subcellularLocation>
</comment>
<keyword evidence="3" id="KW-0813">Transport</keyword>
<reference evidence="6 7" key="1">
    <citation type="submission" date="2019-08" db="EMBL/GenBank/DDBJ databases">
        <title>Hyperibacter terrae gen. nov., sp. nov. and Hyperibacter viscosus sp. nov., two new members in the family Rhodospirillaceae isolated from the rhizosphere of Hypericum perforatum.</title>
        <authorList>
            <person name="Noviana Z."/>
        </authorList>
    </citation>
    <scope>NUCLEOTIDE SEQUENCE [LARGE SCALE GENOMIC DNA]</scope>
    <source>
        <strain evidence="6 7">R5913</strain>
    </source>
</reference>
<dbReference type="Gene3D" id="3.90.76.10">
    <property type="entry name" value="Dipeptide-binding Protein, Domain 1"/>
    <property type="match status" value="1"/>
</dbReference>
<organism evidence="6 7">
    <name type="scientific">Hypericibacter terrae</name>
    <dbReference type="NCBI Taxonomy" id="2602015"/>
    <lineage>
        <taxon>Bacteria</taxon>
        <taxon>Pseudomonadati</taxon>
        <taxon>Pseudomonadota</taxon>
        <taxon>Alphaproteobacteria</taxon>
        <taxon>Rhodospirillales</taxon>
        <taxon>Dongiaceae</taxon>
        <taxon>Hypericibacter</taxon>
    </lineage>
</organism>
<evidence type="ECO:0000256" key="3">
    <source>
        <dbReference type="ARBA" id="ARBA00022448"/>
    </source>
</evidence>
<dbReference type="GO" id="GO:0030288">
    <property type="term" value="C:outer membrane-bounded periplasmic space"/>
    <property type="evidence" value="ECO:0007669"/>
    <property type="project" value="UniProtKB-ARBA"/>
</dbReference>
<dbReference type="PIRSF" id="PIRSF002741">
    <property type="entry name" value="MppA"/>
    <property type="match status" value="1"/>
</dbReference>
<dbReference type="Gene3D" id="3.10.105.10">
    <property type="entry name" value="Dipeptide-binding Protein, Domain 3"/>
    <property type="match status" value="1"/>
</dbReference>
<dbReference type="Proteomes" id="UP000326202">
    <property type="component" value="Chromosome"/>
</dbReference>
<dbReference type="Pfam" id="PF00496">
    <property type="entry name" value="SBP_bac_5"/>
    <property type="match status" value="1"/>
</dbReference>
<dbReference type="GO" id="GO:0043190">
    <property type="term" value="C:ATP-binding cassette (ABC) transporter complex"/>
    <property type="evidence" value="ECO:0007669"/>
    <property type="project" value="InterPro"/>
</dbReference>
<name>A0A5J6MNC1_9PROT</name>
<dbReference type="InterPro" id="IPR000914">
    <property type="entry name" value="SBP_5_dom"/>
</dbReference>
<evidence type="ECO:0000313" key="7">
    <source>
        <dbReference type="Proteomes" id="UP000326202"/>
    </source>
</evidence>
<comment type="similarity">
    <text evidence="2">Belongs to the bacterial solute-binding protein 5 family.</text>
</comment>
<dbReference type="AlphaFoldDB" id="A0A5J6MNC1"/>
<dbReference type="KEGG" id="htq:FRZ44_40310"/>
<protein>
    <submittedName>
        <fullName evidence="6">Peptide ABC transporter substrate-binding protein</fullName>
    </submittedName>
</protein>
<dbReference type="InterPro" id="IPR006311">
    <property type="entry name" value="TAT_signal"/>
</dbReference>
<dbReference type="GO" id="GO:1904680">
    <property type="term" value="F:peptide transmembrane transporter activity"/>
    <property type="evidence" value="ECO:0007669"/>
    <property type="project" value="TreeGrafter"/>
</dbReference>
<evidence type="ECO:0000256" key="2">
    <source>
        <dbReference type="ARBA" id="ARBA00005695"/>
    </source>
</evidence>
<dbReference type="SUPFAM" id="SSF53850">
    <property type="entry name" value="Periplasmic binding protein-like II"/>
    <property type="match status" value="1"/>
</dbReference>
<dbReference type="RefSeq" id="WP_151178848.1">
    <property type="nucleotide sequence ID" value="NZ_CP042906.1"/>
</dbReference>
<evidence type="ECO:0000256" key="1">
    <source>
        <dbReference type="ARBA" id="ARBA00004418"/>
    </source>
</evidence>
<evidence type="ECO:0000256" key="4">
    <source>
        <dbReference type="ARBA" id="ARBA00022729"/>
    </source>
</evidence>
<dbReference type="InterPro" id="IPR039424">
    <property type="entry name" value="SBP_5"/>
</dbReference>
<accession>A0A5J6MNC1</accession>
<keyword evidence="7" id="KW-1185">Reference proteome</keyword>
<dbReference type="GO" id="GO:0015833">
    <property type="term" value="P:peptide transport"/>
    <property type="evidence" value="ECO:0007669"/>
    <property type="project" value="TreeGrafter"/>
</dbReference>
<dbReference type="CDD" id="cd08503">
    <property type="entry name" value="PBP2_NikA_DppA_OppA_like_17"/>
    <property type="match status" value="1"/>
</dbReference>
<proteinExistence type="inferred from homology"/>
<keyword evidence="4" id="KW-0732">Signal</keyword>
<dbReference type="PROSITE" id="PS51318">
    <property type="entry name" value="TAT"/>
    <property type="match status" value="1"/>
</dbReference>
<dbReference type="PANTHER" id="PTHR30290:SF10">
    <property type="entry name" value="PERIPLASMIC OLIGOPEPTIDE-BINDING PROTEIN-RELATED"/>
    <property type="match status" value="1"/>
</dbReference>
<dbReference type="PANTHER" id="PTHR30290">
    <property type="entry name" value="PERIPLASMIC BINDING COMPONENT OF ABC TRANSPORTER"/>
    <property type="match status" value="1"/>
</dbReference>
<gene>
    <name evidence="6" type="ORF">FRZ44_40310</name>
</gene>
<dbReference type="OrthoDB" id="9803988at2"/>
<evidence type="ECO:0000313" key="6">
    <source>
        <dbReference type="EMBL" id="QEX18721.1"/>
    </source>
</evidence>
<evidence type="ECO:0000259" key="5">
    <source>
        <dbReference type="Pfam" id="PF00496"/>
    </source>
</evidence>
<dbReference type="Gene3D" id="3.40.190.10">
    <property type="entry name" value="Periplasmic binding protein-like II"/>
    <property type="match status" value="1"/>
</dbReference>
<sequence length="530" mass="58291">MSELEYWKSRLAGGKVSRREFIGRAAALGLTTALATTLASKISGAEPKKGGSAKFGLAHGATTDSLDPGTWPDTFTQTSFWGSTCNGLTDIDTKGNIVGDLAETMEPSKGATEWIFKLRKGVTFHNGKNLTSADVLASFNHHRAENSKSAVKSVLAPIADIKADGADTVVFTLKDASADFPYLTSDYHIPILPAKDDGTLDWQSGIGTGAFILEKFEPGVSAKEKRNPNYHKSGLPYFDEVEFLALTDVTARTNALTTGEVQFIGRCDLKTLNLLQRNKDLEIDEVTGYGHYVLPMDTTQKPFDDVNVRTALKYALDREEVVKKIFLGHATVGNDNPIAPTIKYAIQPEPKYSYDVDKAKFYLKKSGLSSLKVDLSVADAAFDGAVDTGVLFKNSAAKAGIDINVVREPNDGYWDNVWLKKGWCASYWSGRPTCDWMFSTAYAAGAAWNETHWNNARFNQLLVAARGETDDKKRATMYAEMQQITHDDGGVIVLVFNNYVSAHSKKVAHNTLASNWENDGLRMAERWWFT</sequence>
<dbReference type="InterPro" id="IPR030678">
    <property type="entry name" value="Peptide/Ni-bd"/>
</dbReference>
<dbReference type="EMBL" id="CP042906">
    <property type="protein sequence ID" value="QEX18721.1"/>
    <property type="molecule type" value="Genomic_DNA"/>
</dbReference>